<evidence type="ECO:0000313" key="3">
    <source>
        <dbReference type="Proteomes" id="UP000018159"/>
    </source>
</evidence>
<evidence type="ECO:0000313" key="2">
    <source>
        <dbReference type="EMBL" id="CDI06204.1"/>
    </source>
</evidence>
<dbReference type="SUPFAM" id="SSF88697">
    <property type="entry name" value="PUA domain-like"/>
    <property type="match status" value="1"/>
</dbReference>
<dbReference type="EMBL" id="CBTY010000009">
    <property type="protein sequence ID" value="CDI06204.1"/>
    <property type="molecule type" value="Genomic_DNA"/>
</dbReference>
<gene>
    <name evidence="2" type="ORF">NITUZ_40370</name>
</gene>
<dbReference type="InterPro" id="IPR015947">
    <property type="entry name" value="PUA-like_sf"/>
</dbReference>
<name>V6AUI9_9ARCH</name>
<dbReference type="Gene3D" id="2.30.130.30">
    <property type="entry name" value="Hypothetical protein"/>
    <property type="match status" value="1"/>
</dbReference>
<accession>V6AUI9</accession>
<dbReference type="Proteomes" id="UP000018159">
    <property type="component" value="Unassembled WGS sequence"/>
</dbReference>
<proteinExistence type="predicted"/>
<dbReference type="OrthoDB" id="139268at2157"/>
<protein>
    <recommendedName>
        <fullName evidence="1">ASCH domain-containing protein</fullName>
    </recommendedName>
</protein>
<organism evidence="2 3">
    <name type="scientific">Candidatus Nitrosotenuis uzonensis</name>
    <dbReference type="NCBI Taxonomy" id="1407055"/>
    <lineage>
        <taxon>Archaea</taxon>
        <taxon>Nitrososphaerota</taxon>
        <taxon>Candidatus Nitrosotenuis</taxon>
    </lineage>
</organism>
<sequence length="155" mass="17654">MTSFKCLSVSQPFAYLIISGKKKIELRSWNTNFRGDILIHAPLKIRKSDCRRLHVEGKHLVTGAIIGKATLYDVKKYGAKREWIDDARYHLASSVFSSKRYGFLLKNAKAFSIPIPCKGRLGLFDVQIGATGPNDVQIASDIFDEEYRTQWINHH</sequence>
<dbReference type="AlphaFoldDB" id="V6AUI9"/>
<dbReference type="Pfam" id="PF04266">
    <property type="entry name" value="ASCH"/>
    <property type="match status" value="1"/>
</dbReference>
<dbReference type="InterPro" id="IPR007374">
    <property type="entry name" value="ASCH_domain"/>
</dbReference>
<dbReference type="STRING" id="1407055.NITUZ_40370"/>
<keyword evidence="3" id="KW-1185">Reference proteome</keyword>
<feature type="domain" description="ASCH" evidence="1">
    <location>
        <begin position="7"/>
        <end position="83"/>
    </location>
</feature>
<evidence type="ECO:0000259" key="1">
    <source>
        <dbReference type="Pfam" id="PF04266"/>
    </source>
</evidence>
<reference evidence="2 3" key="1">
    <citation type="journal article" date="2013" name="PLoS ONE">
        <title>Enrichment and Genome Sequence of the Group I.1a Ammonia-Oxidizing Archaeon ?Ca. Nitrosotenuis uzonensis? Representing a Clade Globally.</title>
        <authorList>
            <person name="Lebedeva E.V."/>
            <person name="Hatzenpichler R."/>
            <person name="Pelletier E."/>
            <person name="Schuster N."/>
            <person name="Hauzmayer S."/>
            <person name="Bulaev A."/>
            <person name="Grigor'eva N.V."/>
            <person name="Galushko A."/>
            <person name="Schmid M."/>
            <person name="Palatinszky M."/>
            <person name="Le Paslier D."/>
            <person name="Daims H."/>
            <person name="Wagner M."/>
        </authorList>
    </citation>
    <scope>NUCLEOTIDE SEQUENCE [LARGE SCALE GENOMIC DNA]</scope>
    <source>
        <strain evidence="2 3">N4</strain>
    </source>
</reference>
<dbReference type="CDD" id="cd06554">
    <property type="entry name" value="ASCH_ASC-1_like"/>
    <property type="match status" value="1"/>
</dbReference>
<comment type="caution">
    <text evidence="2">The sequence shown here is derived from an EMBL/GenBank/DDBJ whole genome shotgun (WGS) entry which is preliminary data.</text>
</comment>